<keyword evidence="6" id="KW-1133">Transmembrane helix</keyword>
<proteinExistence type="inferred from homology"/>
<evidence type="ECO:0000256" key="2">
    <source>
        <dbReference type="ARBA" id="ARBA00022679"/>
    </source>
</evidence>
<protein>
    <submittedName>
        <fullName evidence="8">Spermidine synthase</fullName>
        <ecNumber evidence="8">2.5.1.16</ecNumber>
    </submittedName>
</protein>
<evidence type="ECO:0000256" key="4">
    <source>
        <dbReference type="PROSITE-ProRule" id="PRU00354"/>
    </source>
</evidence>
<gene>
    <name evidence="8" type="ORF">AVDCRST_MAG65-1724</name>
</gene>
<evidence type="ECO:0000313" key="8">
    <source>
        <dbReference type="EMBL" id="CAA9485840.1"/>
    </source>
</evidence>
<dbReference type="PANTHER" id="PTHR43317">
    <property type="entry name" value="THERMOSPERMINE SYNTHASE ACAULIS5"/>
    <property type="match status" value="1"/>
</dbReference>
<dbReference type="SUPFAM" id="SSF53335">
    <property type="entry name" value="S-adenosyl-L-methionine-dependent methyltransferases"/>
    <property type="match status" value="1"/>
</dbReference>
<feature type="transmembrane region" description="Helical" evidence="6">
    <location>
        <begin position="198"/>
        <end position="214"/>
    </location>
</feature>
<dbReference type="PANTHER" id="PTHR43317:SF1">
    <property type="entry name" value="THERMOSPERMINE SYNTHASE ACAULIS5"/>
    <property type="match status" value="1"/>
</dbReference>
<dbReference type="InterPro" id="IPR036259">
    <property type="entry name" value="MFS_trans_sf"/>
</dbReference>
<dbReference type="Pfam" id="PF01564">
    <property type="entry name" value="Spermine_synth"/>
    <property type="match status" value="1"/>
</dbReference>
<evidence type="ECO:0000256" key="5">
    <source>
        <dbReference type="SAM" id="MobiDB-lite"/>
    </source>
</evidence>
<dbReference type="EMBL" id="CADCVL010000305">
    <property type="protein sequence ID" value="CAA9485840.1"/>
    <property type="molecule type" value="Genomic_DNA"/>
</dbReference>
<keyword evidence="6" id="KW-0472">Membrane</keyword>
<feature type="domain" description="PABS" evidence="7">
    <location>
        <begin position="221"/>
        <end position="462"/>
    </location>
</feature>
<dbReference type="AlphaFoldDB" id="A0A6J4S0I1"/>
<feature type="transmembrane region" description="Helical" evidence="6">
    <location>
        <begin position="88"/>
        <end position="107"/>
    </location>
</feature>
<feature type="transmembrane region" description="Helical" evidence="6">
    <location>
        <begin position="57"/>
        <end position="76"/>
    </location>
</feature>
<sequence>MAILRERDPDRAPAESRPSSHRPPLELMVFVVGTSTLGAEIAAARLMAPYFGASTIVWANTIAIVLVALSIGYWFGGRLADRHPHMRGLCLLVLVAAVLLAVVPIVADPFLSLSVEAFDSYSVGAFAGSLFGVLALVALPVLMLGAVSPWAIRLKLDRVEDSGQTAGRMYAISTVGSLLGTFLSALLLIPLVGTQRTFLTFAIALAIVAALGLGRRYLVVPVLVAALALLPPGTVKAAEQGRVIHEADTEYQYARVVEYPDGERHLELNEGQAVHSIYRPDSVLTDNVWDGYLIEPFAVLSEPPERIAILGTAGGTTARAYEKYFPETRIDAVEIDGELFDIAEDYFDLHDRPQLERHAEDARPFLRRTDARYDAIFVDAYRQPYIPFYLTTREFFELARDRLNPGGVVIVNVGHPESSDRLEKVLSATVAEVFPNQLRDPIARVNTLLVASEQPVTRAKLERAATTLPADLRPLAAAAAARVGPRLRGGEVYTDDLAPVEWLIDKSIVEYAAQGDPQE</sequence>
<comment type="similarity">
    <text evidence="1">Belongs to the spermidine/spermine synthase family.</text>
</comment>
<dbReference type="InterPro" id="IPR030374">
    <property type="entry name" value="PABS"/>
</dbReference>
<accession>A0A6J4S0I1</accession>
<dbReference type="EC" id="2.5.1.16" evidence="8"/>
<dbReference type="GO" id="GO:0006596">
    <property type="term" value="P:polyamine biosynthetic process"/>
    <property type="evidence" value="ECO:0007669"/>
    <property type="project" value="UniProtKB-UniRule"/>
</dbReference>
<dbReference type="CDD" id="cd02440">
    <property type="entry name" value="AdoMet_MTases"/>
    <property type="match status" value="1"/>
</dbReference>
<reference evidence="8" key="1">
    <citation type="submission" date="2020-02" db="EMBL/GenBank/DDBJ databases">
        <authorList>
            <person name="Meier V. D."/>
        </authorList>
    </citation>
    <scope>NUCLEOTIDE SEQUENCE</scope>
    <source>
        <strain evidence="8">AVDCRST_MAG65</strain>
    </source>
</reference>
<feature type="region of interest" description="Disordered" evidence="5">
    <location>
        <begin position="1"/>
        <end position="20"/>
    </location>
</feature>
<feature type="active site" description="Proton acceptor" evidence="4">
    <location>
        <position position="379"/>
    </location>
</feature>
<evidence type="ECO:0000259" key="7">
    <source>
        <dbReference type="PROSITE" id="PS51006"/>
    </source>
</evidence>
<feature type="transmembrane region" description="Helical" evidence="6">
    <location>
        <begin position="169"/>
        <end position="192"/>
    </location>
</feature>
<dbReference type="SUPFAM" id="SSF103473">
    <property type="entry name" value="MFS general substrate transporter"/>
    <property type="match status" value="1"/>
</dbReference>
<keyword evidence="6" id="KW-0812">Transmembrane</keyword>
<keyword evidence="3 4" id="KW-0620">Polyamine biosynthesis</keyword>
<keyword evidence="2 4" id="KW-0808">Transferase</keyword>
<dbReference type="Gene3D" id="3.40.50.150">
    <property type="entry name" value="Vaccinia Virus protein VP39"/>
    <property type="match status" value="1"/>
</dbReference>
<feature type="compositionally biased region" description="Basic and acidic residues" evidence="5">
    <location>
        <begin position="1"/>
        <end position="14"/>
    </location>
</feature>
<evidence type="ECO:0000256" key="1">
    <source>
        <dbReference type="ARBA" id="ARBA00007867"/>
    </source>
</evidence>
<dbReference type="NCBIfam" id="NF037959">
    <property type="entry name" value="MFS_SpdSyn"/>
    <property type="match status" value="1"/>
</dbReference>
<name>A0A6J4S0I1_9ACTN</name>
<organism evidence="8">
    <name type="scientific">uncultured Solirubrobacteraceae bacterium</name>
    <dbReference type="NCBI Taxonomy" id="1162706"/>
    <lineage>
        <taxon>Bacteria</taxon>
        <taxon>Bacillati</taxon>
        <taxon>Actinomycetota</taxon>
        <taxon>Thermoleophilia</taxon>
        <taxon>Solirubrobacterales</taxon>
        <taxon>Solirubrobacteraceae</taxon>
        <taxon>environmental samples</taxon>
    </lineage>
</organism>
<evidence type="ECO:0000256" key="3">
    <source>
        <dbReference type="ARBA" id="ARBA00023115"/>
    </source>
</evidence>
<evidence type="ECO:0000256" key="6">
    <source>
        <dbReference type="SAM" id="Phobius"/>
    </source>
</evidence>
<dbReference type="InterPro" id="IPR029063">
    <property type="entry name" value="SAM-dependent_MTases_sf"/>
</dbReference>
<dbReference type="GO" id="GO:0004766">
    <property type="term" value="F:spermidine synthase activity"/>
    <property type="evidence" value="ECO:0007669"/>
    <property type="project" value="UniProtKB-EC"/>
</dbReference>
<feature type="transmembrane region" description="Helical" evidence="6">
    <location>
        <begin position="127"/>
        <end position="148"/>
    </location>
</feature>
<dbReference type="PROSITE" id="PS51006">
    <property type="entry name" value="PABS_2"/>
    <property type="match status" value="1"/>
</dbReference>